<reference evidence="2 3" key="1">
    <citation type="submission" date="2019-08" db="EMBL/GenBank/DDBJ databases">
        <title>Actinomadura sp. nov. CYP1-5 isolated from mountain soil.</title>
        <authorList>
            <person name="Songsumanus A."/>
            <person name="Kuncharoen N."/>
            <person name="Kudo T."/>
            <person name="Yuki M."/>
            <person name="Igarashi Y."/>
            <person name="Tanasupawat S."/>
        </authorList>
    </citation>
    <scope>NUCLEOTIDE SEQUENCE [LARGE SCALE GENOMIC DNA]</scope>
    <source>
        <strain evidence="2 3">JCM 14158</strain>
    </source>
</reference>
<feature type="compositionally biased region" description="Basic residues" evidence="1">
    <location>
        <begin position="419"/>
        <end position="432"/>
    </location>
</feature>
<feature type="region of interest" description="Disordered" evidence="1">
    <location>
        <begin position="1"/>
        <end position="21"/>
    </location>
</feature>
<dbReference type="STRING" id="1220554.GCA_001552135_08254"/>
<gene>
    <name evidence="2" type="ORF">FXF69_00555</name>
</gene>
<organism evidence="2 3">
    <name type="scientific">Actinomadura chibensis</name>
    <dbReference type="NCBI Taxonomy" id="392828"/>
    <lineage>
        <taxon>Bacteria</taxon>
        <taxon>Bacillati</taxon>
        <taxon>Actinomycetota</taxon>
        <taxon>Actinomycetes</taxon>
        <taxon>Streptosporangiales</taxon>
        <taxon>Thermomonosporaceae</taxon>
        <taxon>Actinomadura</taxon>
    </lineage>
</organism>
<feature type="region of interest" description="Disordered" evidence="1">
    <location>
        <begin position="412"/>
        <end position="440"/>
    </location>
</feature>
<evidence type="ECO:0000313" key="2">
    <source>
        <dbReference type="EMBL" id="TYB47785.1"/>
    </source>
</evidence>
<dbReference type="EMBL" id="VSFG01000001">
    <property type="protein sequence ID" value="TYB47785.1"/>
    <property type="molecule type" value="Genomic_DNA"/>
</dbReference>
<sequence>MSGDDEGRPVTKRRRLIARPQVPPGPLRDLKALIYELYVEAGAPSLEEMAALVAADDGLAGAPEKDTIHRIIRDTAVPPSQADVVAVVTVLARATTTWDGHDVAQRARDLWVAARLGSAVGVPLGEVTDPFVLEVHRPIASEREGTLPPLPPYVPRSHDRQLAGVVGRAAGGASVMAVLVAGSSAGKTRACWQALEPLREAGGWRLWHPFDPTRPEAALRDLDRVGPRTVVWLNETQDYLAGEAGERVAAGLRTLLAAPARGPVLVLGTLWPEHHAELTRRPGSQVRQVLDGTIIEVPETFTGADPAALQHAAGADARLAEAIEHAEDGQITQYLAGGPELLARLTAAEPAAKALIWAAMDARRMGHRNALPLSLLEEAVPAYLTATQYDQLGQDWLERALAYTAQPCKGASGPVTRIRTQRPHHGRRRRTPHASAHDGGPVYQLADYLDQHGRQARAGQIPPIGFWEAIAVHAHPADQGALGNAAWKRGLYRDATQLHKNATTHGDPRAARSLVDHMHRLHPTDQRPAAHAASHAALNDPGGVALLLGVLREIGADDQVTALLARDPAAQAALDDPGGVALLLGVLREAGADDQVTALLARNPAAHVALDAPYAVADLLGVLREVGAGTQVTALADRAVAQVAVDAPYAVAVLLGVLREVGAGIQVTALADRAVAQVALDDPNGVANLLGVLREAGAGIQVTALADRAVAQVALDNPYVVAVLLGVLREVGADDQVTALLARNPAAQVALDNPYVVAVLLGGLREVGADDQVTALLARNPAAQVALDNPYGVALLLGGLREAGAGDRVTALADRAAAQVALDNPGGVAFLLGGLREVGSDKQATALLARNPAAQVALNAPYAIAVLLGRLREVGAGTQVTALADRAVAQVALGNLGGLALLLGRLRQAGAGDQVTALADRLLAVGMLEQFLQIGDHRERYRFGREPKGHPTDRWGWEDLLDPK</sequence>
<comment type="caution">
    <text evidence="2">The sequence shown here is derived from an EMBL/GenBank/DDBJ whole genome shotgun (WGS) entry which is preliminary data.</text>
</comment>
<proteinExistence type="predicted"/>
<protein>
    <submittedName>
        <fullName evidence="2">Uncharacterized protein</fullName>
    </submittedName>
</protein>
<name>A0A5D0NTV4_9ACTN</name>
<keyword evidence="3" id="KW-1185">Reference proteome</keyword>
<evidence type="ECO:0000313" key="3">
    <source>
        <dbReference type="Proteomes" id="UP000323380"/>
    </source>
</evidence>
<accession>A0A5D0NTV4</accession>
<dbReference type="RefSeq" id="WP_148344005.1">
    <property type="nucleotide sequence ID" value="NZ_VSFG01000001.1"/>
</dbReference>
<evidence type="ECO:0000256" key="1">
    <source>
        <dbReference type="SAM" id="MobiDB-lite"/>
    </source>
</evidence>
<dbReference type="AlphaFoldDB" id="A0A5D0NTV4"/>
<dbReference type="Proteomes" id="UP000323380">
    <property type="component" value="Unassembled WGS sequence"/>
</dbReference>